<gene>
    <name evidence="2" type="ORF">FO440_09105</name>
</gene>
<dbReference type="AlphaFoldDB" id="A0A556MWM6"/>
<dbReference type="InterPro" id="IPR041049">
    <property type="entry name" value="DUF5615"/>
</dbReference>
<organism evidence="2 3">
    <name type="scientific">Mucilaginibacter corticis</name>
    <dbReference type="NCBI Taxonomy" id="2597670"/>
    <lineage>
        <taxon>Bacteria</taxon>
        <taxon>Pseudomonadati</taxon>
        <taxon>Bacteroidota</taxon>
        <taxon>Sphingobacteriia</taxon>
        <taxon>Sphingobacteriales</taxon>
        <taxon>Sphingobacteriaceae</taxon>
        <taxon>Mucilaginibacter</taxon>
    </lineage>
</organism>
<evidence type="ECO:0000313" key="3">
    <source>
        <dbReference type="Proteomes" id="UP000318733"/>
    </source>
</evidence>
<evidence type="ECO:0000259" key="1">
    <source>
        <dbReference type="Pfam" id="PF18480"/>
    </source>
</evidence>
<dbReference type="Pfam" id="PF18480">
    <property type="entry name" value="DUF5615"/>
    <property type="match status" value="1"/>
</dbReference>
<dbReference type="OrthoDB" id="27473at2"/>
<name>A0A556MWM6_9SPHI</name>
<sequence>MKILIDMNLSPEWVQEFKLHKIEAVHWSEVGRFDAPDEIIIDWAVKKDYVIFTHDLDFGTALALTKANRPSVIQVRTQNVTIKNLSAMLFTTLTNYSDLLEKGALIVLDEDKKRIKILPI</sequence>
<accession>A0A556MWM6</accession>
<comment type="caution">
    <text evidence="2">The sequence shown here is derived from an EMBL/GenBank/DDBJ whole genome shotgun (WGS) entry which is preliminary data.</text>
</comment>
<dbReference type="RefSeq" id="WP_144247879.1">
    <property type="nucleotide sequence ID" value="NZ_VLPK01000001.1"/>
</dbReference>
<protein>
    <recommendedName>
        <fullName evidence="1">DUF5615 domain-containing protein</fullName>
    </recommendedName>
</protein>
<keyword evidence="3" id="KW-1185">Reference proteome</keyword>
<evidence type="ECO:0000313" key="2">
    <source>
        <dbReference type="EMBL" id="TSJ44317.1"/>
    </source>
</evidence>
<proteinExistence type="predicted"/>
<dbReference type="Proteomes" id="UP000318733">
    <property type="component" value="Unassembled WGS sequence"/>
</dbReference>
<reference evidence="2 3" key="1">
    <citation type="submission" date="2019-07" db="EMBL/GenBank/DDBJ databases">
        <authorList>
            <person name="Huq M.A."/>
        </authorList>
    </citation>
    <scope>NUCLEOTIDE SEQUENCE [LARGE SCALE GENOMIC DNA]</scope>
    <source>
        <strain evidence="2 3">MAH-19</strain>
    </source>
</reference>
<feature type="domain" description="DUF5615" evidence="1">
    <location>
        <begin position="1"/>
        <end position="110"/>
    </location>
</feature>
<dbReference type="EMBL" id="VLPK01000001">
    <property type="protein sequence ID" value="TSJ44317.1"/>
    <property type="molecule type" value="Genomic_DNA"/>
</dbReference>